<dbReference type="Pfam" id="PF05498">
    <property type="entry name" value="RALF"/>
    <property type="match status" value="1"/>
</dbReference>
<protein>
    <submittedName>
        <fullName evidence="6">Protein RALF-like protein 32</fullName>
    </submittedName>
</protein>
<dbReference type="PANTHER" id="PTHR33136">
    <property type="entry name" value="RAPID ALKALINIZATION FACTOR-LIKE"/>
    <property type="match status" value="1"/>
</dbReference>
<evidence type="ECO:0000313" key="6">
    <source>
        <dbReference type="EMBL" id="RWR72865.1"/>
    </source>
</evidence>
<keyword evidence="3 5" id="KW-0732">Signal</keyword>
<name>A0A443N2X5_9MAGN</name>
<dbReference type="OrthoDB" id="1921542at2759"/>
<reference evidence="6 7" key="1">
    <citation type="journal article" date="2019" name="Nat. Plants">
        <title>Stout camphor tree genome fills gaps in understanding of flowering plant genome evolution.</title>
        <authorList>
            <person name="Chaw S.M."/>
            <person name="Liu Y.C."/>
            <person name="Wu Y.W."/>
            <person name="Wang H.Y."/>
            <person name="Lin C.I."/>
            <person name="Wu C.S."/>
            <person name="Ke H.M."/>
            <person name="Chang L.Y."/>
            <person name="Hsu C.Y."/>
            <person name="Yang H.T."/>
            <person name="Sudianto E."/>
            <person name="Hsu M.H."/>
            <person name="Wu K.P."/>
            <person name="Wang L.N."/>
            <person name="Leebens-Mack J.H."/>
            <person name="Tsai I.J."/>
        </authorList>
    </citation>
    <scope>NUCLEOTIDE SEQUENCE [LARGE SCALE GENOMIC DNA]</scope>
    <source>
        <strain evidence="7">cv. Chaw 1501</strain>
        <tissue evidence="6">Young leaves</tissue>
    </source>
</reference>
<dbReference type="GO" id="GO:0019722">
    <property type="term" value="P:calcium-mediated signaling"/>
    <property type="evidence" value="ECO:0007669"/>
    <property type="project" value="TreeGrafter"/>
</dbReference>
<dbReference type="PROSITE" id="PS51257">
    <property type="entry name" value="PROKAR_LIPOPROTEIN"/>
    <property type="match status" value="1"/>
</dbReference>
<evidence type="ECO:0000256" key="5">
    <source>
        <dbReference type="SAM" id="SignalP"/>
    </source>
</evidence>
<dbReference type="GO" id="GO:0005179">
    <property type="term" value="F:hormone activity"/>
    <property type="evidence" value="ECO:0007669"/>
    <property type="project" value="UniProtKB-KW"/>
</dbReference>
<comment type="similarity">
    <text evidence="1">Belongs to the plant rapid alkalinization factor (RALF) family.</text>
</comment>
<proteinExistence type="inferred from homology"/>
<gene>
    <name evidence="6" type="ORF">CKAN_00110900</name>
</gene>
<accession>A0A443N2X5</accession>
<feature type="chain" id="PRO_5019569011" evidence="5">
    <location>
        <begin position="27"/>
        <end position="103"/>
    </location>
</feature>
<keyword evidence="7" id="KW-1185">Reference proteome</keyword>
<keyword evidence="2" id="KW-0372">Hormone</keyword>
<dbReference type="GO" id="GO:0009506">
    <property type="term" value="C:plasmodesma"/>
    <property type="evidence" value="ECO:0007669"/>
    <property type="project" value="TreeGrafter"/>
</dbReference>
<dbReference type="AlphaFoldDB" id="A0A443N2X5"/>
<dbReference type="PANTHER" id="PTHR33136:SF4">
    <property type="entry name" value="PROTEIN RALF-LIKE 32"/>
    <property type="match status" value="1"/>
</dbReference>
<evidence type="ECO:0000256" key="3">
    <source>
        <dbReference type="ARBA" id="ARBA00022729"/>
    </source>
</evidence>
<dbReference type="EMBL" id="QPKB01000001">
    <property type="protein sequence ID" value="RWR72865.1"/>
    <property type="molecule type" value="Genomic_DNA"/>
</dbReference>
<sequence>MKRRCLCFIVTFFAVLFLGCLSTAGCERVEKETRCNGSMAQCYEEEEMFMESEISRRFLAGTQKYITYPVLGRDKTGAGGQSQQGQPYNRGCKEIYGCREGSS</sequence>
<evidence type="ECO:0000256" key="4">
    <source>
        <dbReference type="ARBA" id="ARBA00023157"/>
    </source>
</evidence>
<dbReference type="InterPro" id="IPR008801">
    <property type="entry name" value="RALF"/>
</dbReference>
<organism evidence="6 7">
    <name type="scientific">Cinnamomum micranthum f. kanehirae</name>
    <dbReference type="NCBI Taxonomy" id="337451"/>
    <lineage>
        <taxon>Eukaryota</taxon>
        <taxon>Viridiplantae</taxon>
        <taxon>Streptophyta</taxon>
        <taxon>Embryophyta</taxon>
        <taxon>Tracheophyta</taxon>
        <taxon>Spermatophyta</taxon>
        <taxon>Magnoliopsida</taxon>
        <taxon>Magnoliidae</taxon>
        <taxon>Laurales</taxon>
        <taxon>Lauraceae</taxon>
        <taxon>Cinnamomum</taxon>
    </lineage>
</organism>
<feature type="signal peptide" evidence="5">
    <location>
        <begin position="1"/>
        <end position="26"/>
    </location>
</feature>
<evidence type="ECO:0000313" key="7">
    <source>
        <dbReference type="Proteomes" id="UP000283530"/>
    </source>
</evidence>
<comment type="caution">
    <text evidence="6">The sequence shown here is derived from an EMBL/GenBank/DDBJ whole genome shotgun (WGS) entry which is preliminary data.</text>
</comment>
<keyword evidence="4" id="KW-1015">Disulfide bond</keyword>
<evidence type="ECO:0000256" key="2">
    <source>
        <dbReference type="ARBA" id="ARBA00022702"/>
    </source>
</evidence>
<dbReference type="Proteomes" id="UP000283530">
    <property type="component" value="Unassembled WGS sequence"/>
</dbReference>
<evidence type="ECO:0000256" key="1">
    <source>
        <dbReference type="ARBA" id="ARBA00009178"/>
    </source>
</evidence>